<gene>
    <name evidence="4" type="ORF">HannXRQ_Chr13g0397501</name>
    <name evidence="3" type="ORF">HanXRQr2_Chr13g0581291</name>
</gene>
<organism evidence="4 5">
    <name type="scientific">Helianthus annuus</name>
    <name type="common">Common sunflower</name>
    <dbReference type="NCBI Taxonomy" id="4232"/>
    <lineage>
        <taxon>Eukaryota</taxon>
        <taxon>Viridiplantae</taxon>
        <taxon>Streptophyta</taxon>
        <taxon>Embryophyta</taxon>
        <taxon>Tracheophyta</taxon>
        <taxon>Spermatophyta</taxon>
        <taxon>Magnoliopsida</taxon>
        <taxon>eudicotyledons</taxon>
        <taxon>Gunneridae</taxon>
        <taxon>Pentapetalae</taxon>
        <taxon>asterids</taxon>
        <taxon>campanulids</taxon>
        <taxon>Asterales</taxon>
        <taxon>Asteraceae</taxon>
        <taxon>Asteroideae</taxon>
        <taxon>Heliantheae alliance</taxon>
        <taxon>Heliantheae</taxon>
        <taxon>Helianthus</taxon>
    </lineage>
</organism>
<reference evidence="3" key="3">
    <citation type="submission" date="2020-06" db="EMBL/GenBank/DDBJ databases">
        <title>Helianthus annuus Genome sequencing and assembly Release 2.</title>
        <authorList>
            <person name="Gouzy J."/>
            <person name="Langlade N."/>
            <person name="Munos S."/>
        </authorList>
    </citation>
    <scope>NUCLEOTIDE SEQUENCE</scope>
    <source>
        <tissue evidence="3">Leaves</tissue>
    </source>
</reference>
<evidence type="ECO:0000313" key="3">
    <source>
        <dbReference type="EMBL" id="KAF5772786.1"/>
    </source>
</evidence>
<evidence type="ECO:0008006" key="6">
    <source>
        <dbReference type="Google" id="ProtNLM"/>
    </source>
</evidence>
<dbReference type="PANTHER" id="PTHR36245">
    <property type="entry name" value="GLYCINE-RICH PROTEIN DOT1-LIKE"/>
    <property type="match status" value="1"/>
</dbReference>
<dbReference type="AlphaFoldDB" id="A0A251SR89"/>
<feature type="chain" id="PRO_5041061013" description="Glycine-rich protein" evidence="2">
    <location>
        <begin position="27"/>
        <end position="138"/>
    </location>
</feature>
<protein>
    <recommendedName>
        <fullName evidence="6">Glycine-rich protein</fullName>
    </recommendedName>
</protein>
<dbReference type="EMBL" id="CM007902">
    <property type="protein sequence ID" value="OTG01022.1"/>
    <property type="molecule type" value="Genomic_DNA"/>
</dbReference>
<dbReference type="InParanoid" id="A0A251SR89"/>
<evidence type="ECO:0000313" key="5">
    <source>
        <dbReference type="Proteomes" id="UP000215914"/>
    </source>
</evidence>
<feature type="compositionally biased region" description="Gly residues" evidence="1">
    <location>
        <begin position="66"/>
        <end position="82"/>
    </location>
</feature>
<reference evidence="4" key="2">
    <citation type="submission" date="2017-02" db="EMBL/GenBank/DDBJ databases">
        <title>Sunflower complete genome.</title>
        <authorList>
            <person name="Langlade N."/>
            <person name="Munos S."/>
        </authorList>
    </citation>
    <scope>NUCLEOTIDE SEQUENCE [LARGE SCALE GENOMIC DNA]</scope>
    <source>
        <tissue evidence="4">Leaves</tissue>
    </source>
</reference>
<proteinExistence type="predicted"/>
<accession>A0A251SR89</accession>
<name>A0A251SR89_HELAN</name>
<dbReference type="Gramene" id="mRNA:HanXRQr2_Chr13g0581291">
    <property type="protein sequence ID" value="mRNA:HanXRQr2_Chr13g0581291"/>
    <property type="gene ID" value="HanXRQr2_Chr13g0581291"/>
</dbReference>
<dbReference type="Proteomes" id="UP000215914">
    <property type="component" value="Chromosome 13"/>
</dbReference>
<feature type="region of interest" description="Disordered" evidence="1">
    <location>
        <begin position="62"/>
        <end position="82"/>
    </location>
</feature>
<reference evidence="3 5" key="1">
    <citation type="journal article" date="2017" name="Nature">
        <title>The sunflower genome provides insights into oil metabolism, flowering and Asterid evolution.</title>
        <authorList>
            <person name="Badouin H."/>
            <person name="Gouzy J."/>
            <person name="Grassa C.J."/>
            <person name="Murat F."/>
            <person name="Staton S.E."/>
            <person name="Cottret L."/>
            <person name="Lelandais-Briere C."/>
            <person name="Owens G.L."/>
            <person name="Carrere S."/>
            <person name="Mayjonade B."/>
            <person name="Legrand L."/>
            <person name="Gill N."/>
            <person name="Kane N.C."/>
            <person name="Bowers J.E."/>
            <person name="Hubner S."/>
            <person name="Bellec A."/>
            <person name="Berard A."/>
            <person name="Berges H."/>
            <person name="Blanchet N."/>
            <person name="Boniface M.C."/>
            <person name="Brunel D."/>
            <person name="Catrice O."/>
            <person name="Chaidir N."/>
            <person name="Claudel C."/>
            <person name="Donnadieu C."/>
            <person name="Faraut T."/>
            <person name="Fievet G."/>
            <person name="Helmstetter N."/>
            <person name="King M."/>
            <person name="Knapp S.J."/>
            <person name="Lai Z."/>
            <person name="Le Paslier M.C."/>
            <person name="Lippi Y."/>
            <person name="Lorenzon L."/>
            <person name="Mandel J.R."/>
            <person name="Marage G."/>
            <person name="Marchand G."/>
            <person name="Marquand E."/>
            <person name="Bret-Mestries E."/>
            <person name="Morien E."/>
            <person name="Nambeesan S."/>
            <person name="Nguyen T."/>
            <person name="Pegot-Espagnet P."/>
            <person name="Pouilly N."/>
            <person name="Raftis F."/>
            <person name="Sallet E."/>
            <person name="Schiex T."/>
            <person name="Thomas J."/>
            <person name="Vandecasteele C."/>
            <person name="Vares D."/>
            <person name="Vear F."/>
            <person name="Vautrin S."/>
            <person name="Crespi M."/>
            <person name="Mangin B."/>
            <person name="Burke J.M."/>
            <person name="Salse J."/>
            <person name="Munos S."/>
            <person name="Vincourt P."/>
            <person name="Rieseberg L.H."/>
            <person name="Langlade N.B."/>
        </authorList>
    </citation>
    <scope>NUCLEOTIDE SEQUENCE [LARGE SCALE GENOMIC DNA]</scope>
    <source>
        <strain evidence="5">cv. SF193</strain>
        <tissue evidence="3">Leaves</tissue>
    </source>
</reference>
<dbReference type="PANTHER" id="PTHR36245:SF5">
    <property type="entry name" value="GLYCINE-RICH PROTEIN DOT1-LIKE"/>
    <property type="match status" value="1"/>
</dbReference>
<dbReference type="EMBL" id="MNCJ02000328">
    <property type="protein sequence ID" value="KAF5772786.1"/>
    <property type="molecule type" value="Genomic_DNA"/>
</dbReference>
<evidence type="ECO:0000256" key="1">
    <source>
        <dbReference type="SAM" id="MobiDB-lite"/>
    </source>
</evidence>
<keyword evidence="5" id="KW-1185">Reference proteome</keyword>
<feature type="region of interest" description="Disordered" evidence="1">
    <location>
        <begin position="100"/>
        <end position="119"/>
    </location>
</feature>
<sequence>MTMKKMKRTKIVLLMMFSICLQHLHASTSNPKKTIHFVDKREEVVVHKNGVKPVVRHGGVAAAHGGAHGASGSHGGGGGEGGGGGNPGVVIPIYAGASAHRTPTKNHHGPNKGEHNSTGLPQWVSTILALVILLTYCC</sequence>
<evidence type="ECO:0000256" key="2">
    <source>
        <dbReference type="SAM" id="SignalP"/>
    </source>
</evidence>
<evidence type="ECO:0000313" key="4">
    <source>
        <dbReference type="EMBL" id="OTG01022.1"/>
    </source>
</evidence>
<feature type="signal peptide" evidence="2">
    <location>
        <begin position="1"/>
        <end position="26"/>
    </location>
</feature>
<keyword evidence="2" id="KW-0732">Signal</keyword>